<dbReference type="EMBL" id="AYSO01000013">
    <property type="protein sequence ID" value="KIE47759.1"/>
    <property type="molecule type" value="Genomic_DNA"/>
</dbReference>
<evidence type="ECO:0000313" key="1">
    <source>
        <dbReference type="EMBL" id="KIE47759.1"/>
    </source>
</evidence>
<organism evidence="1 2">
    <name type="scientific">Clostridium argentinense CDC 2741</name>
    <dbReference type="NCBI Taxonomy" id="1418104"/>
    <lineage>
        <taxon>Bacteria</taxon>
        <taxon>Bacillati</taxon>
        <taxon>Bacillota</taxon>
        <taxon>Clostridia</taxon>
        <taxon>Eubacteriales</taxon>
        <taxon>Clostridiaceae</taxon>
        <taxon>Clostridium</taxon>
    </lineage>
</organism>
<evidence type="ECO:0000313" key="2">
    <source>
        <dbReference type="Proteomes" id="UP000031366"/>
    </source>
</evidence>
<comment type="caution">
    <text evidence="1">The sequence shown here is derived from an EMBL/GenBank/DDBJ whole genome shotgun (WGS) entry which is preliminary data.</text>
</comment>
<gene>
    <name evidence="1" type="ORF">U732_3618</name>
</gene>
<keyword evidence="2" id="KW-1185">Reference proteome</keyword>
<dbReference type="OrthoDB" id="8444651at2"/>
<dbReference type="AlphaFoldDB" id="A0A0C1U4Q9"/>
<protein>
    <submittedName>
        <fullName evidence="1">Uncharacterized protein</fullName>
    </submittedName>
</protein>
<accession>A0A0C1U4Q9</accession>
<name>A0A0C1U4Q9_9CLOT</name>
<reference evidence="1 2" key="1">
    <citation type="journal article" date="2015" name="Infect. Genet. Evol.">
        <title>Genomic sequences of six botulinum neurotoxin-producing strains representing three clostridial species illustrate the mobility and diversity of botulinum neurotoxin genes.</title>
        <authorList>
            <person name="Smith T.J."/>
            <person name="Hill K.K."/>
            <person name="Xie G."/>
            <person name="Foley B.T."/>
            <person name="Williamson C.H."/>
            <person name="Foster J.T."/>
            <person name="Johnson S.L."/>
            <person name="Chertkov O."/>
            <person name="Teshima H."/>
            <person name="Gibbons H.S."/>
            <person name="Johnsky L.A."/>
            <person name="Karavis M.A."/>
            <person name="Smith L.A."/>
        </authorList>
    </citation>
    <scope>NUCLEOTIDE SEQUENCE [LARGE SCALE GENOMIC DNA]</scope>
    <source>
        <strain evidence="1 2">CDC 2741</strain>
    </source>
</reference>
<proteinExistence type="predicted"/>
<sequence length="201" mass="23744">MGIEFENYHVFTSSIRGYLESATDLYDGLHNVPFTIAENYKMMKNALSGEFLEGIVRPGKLEDTLIHFQEARKNHEYTEEFYSPKSARKYMDTDHLKHLELYKCYGELCQITHPAGDSLDVFLINQDYKYSFIEDDTKKINKFIEEHTWQFSELFMLSDNLCLLILKLLNKFSINQLYSHSVDKVNLSDIKAWKRIEKMIK</sequence>
<dbReference type="Proteomes" id="UP000031366">
    <property type="component" value="Unassembled WGS sequence"/>
</dbReference>